<dbReference type="EMBL" id="NMUH01000174">
    <property type="protein sequence ID" value="MQL73601.1"/>
    <property type="molecule type" value="Genomic_DNA"/>
</dbReference>
<evidence type="ECO:0000256" key="1">
    <source>
        <dbReference type="SAM" id="MobiDB-lite"/>
    </source>
</evidence>
<organism evidence="2 3">
    <name type="scientific">Colocasia esculenta</name>
    <name type="common">Wild taro</name>
    <name type="synonym">Arum esculentum</name>
    <dbReference type="NCBI Taxonomy" id="4460"/>
    <lineage>
        <taxon>Eukaryota</taxon>
        <taxon>Viridiplantae</taxon>
        <taxon>Streptophyta</taxon>
        <taxon>Embryophyta</taxon>
        <taxon>Tracheophyta</taxon>
        <taxon>Spermatophyta</taxon>
        <taxon>Magnoliopsida</taxon>
        <taxon>Liliopsida</taxon>
        <taxon>Araceae</taxon>
        <taxon>Aroideae</taxon>
        <taxon>Colocasieae</taxon>
        <taxon>Colocasia</taxon>
    </lineage>
</organism>
<proteinExistence type="predicted"/>
<feature type="region of interest" description="Disordered" evidence="1">
    <location>
        <begin position="1"/>
        <end position="21"/>
    </location>
</feature>
<dbReference type="OrthoDB" id="1730026at2759"/>
<dbReference type="AlphaFoldDB" id="A0A843TR81"/>
<dbReference type="PANTHER" id="PTHR37743:SF1">
    <property type="entry name" value="ARM REPEAT SUPERFAMILY PROTEIN"/>
    <property type="match status" value="1"/>
</dbReference>
<evidence type="ECO:0000313" key="2">
    <source>
        <dbReference type="EMBL" id="MQL73601.1"/>
    </source>
</evidence>
<accession>A0A843TR81</accession>
<comment type="caution">
    <text evidence="2">The sequence shown here is derived from an EMBL/GenBank/DDBJ whole genome shotgun (WGS) entry which is preliminary data.</text>
</comment>
<name>A0A843TR81_COLES</name>
<dbReference type="PANTHER" id="PTHR37743">
    <property type="entry name" value="ARM REPEAT SUPERFAMILY PROTEIN"/>
    <property type="match status" value="1"/>
</dbReference>
<keyword evidence="3" id="KW-1185">Reference proteome</keyword>
<evidence type="ECO:0000313" key="3">
    <source>
        <dbReference type="Proteomes" id="UP000652761"/>
    </source>
</evidence>
<protein>
    <submittedName>
        <fullName evidence="2">Uncharacterized protein</fullName>
    </submittedName>
</protein>
<dbReference type="Proteomes" id="UP000652761">
    <property type="component" value="Unassembled WGS sequence"/>
</dbReference>
<reference evidence="2" key="1">
    <citation type="submission" date="2017-07" db="EMBL/GenBank/DDBJ databases">
        <title>Taro Niue Genome Assembly and Annotation.</title>
        <authorList>
            <person name="Atibalentja N."/>
            <person name="Keating K."/>
            <person name="Fields C.J."/>
        </authorList>
    </citation>
    <scope>NUCLEOTIDE SEQUENCE</scope>
    <source>
        <strain evidence="2">Niue_2</strain>
        <tissue evidence="2">Leaf</tissue>
    </source>
</reference>
<sequence length="99" mass="11104">MEEEELLREPPEEGWPSTSASPLGRVMRTLLACRPRHLSAAISRLGPSPSRSSSGALLDESLCFLWRQVEDAAKREEPMDQILIPMIEHLSIFMAALYP</sequence>
<gene>
    <name evidence="2" type="ORF">Taro_005969</name>
</gene>